<keyword evidence="3" id="KW-1003">Cell membrane</keyword>
<dbReference type="Pfam" id="PF07690">
    <property type="entry name" value="MFS_1"/>
    <property type="match status" value="1"/>
</dbReference>
<evidence type="ECO:0000256" key="7">
    <source>
        <dbReference type="SAM" id="Phobius"/>
    </source>
</evidence>
<reference evidence="9 10" key="2">
    <citation type="submission" date="2023-06" db="EMBL/GenBank/DDBJ databases">
        <authorList>
            <person name="Zeman M."/>
            <person name="Kubasova T."/>
            <person name="Jahodarova E."/>
            <person name="Nykrynova M."/>
            <person name="Rychlik I."/>
        </authorList>
    </citation>
    <scope>NUCLEOTIDE SEQUENCE [LARGE SCALE GENOMIC DNA]</scope>
    <source>
        <strain evidence="9 10">161_Gplus</strain>
    </source>
</reference>
<sequence length="357" mass="38297">MFDFNLARAFNVSTSQSGLLISTYAIGDAVTALIAGPLSDGRGRKKIMIGGLAFFAIGTLACGLSTNFVEMLIFEFVPGVASAFVAPQVYATVPTVVAGNKVAQLMGFSLAGLSSSQIFGIPVGNYLATISWRISFFCLAALAVILILVLQFNLPETKVGKSENGHSFFSNLSQALKNPAAREMLVVYFVYTLGSFATISFISTWFNHDFGLNLSQIGTAMILIGCGQLLGSVFAGRMTNQFGFRKAARIEFGCLVVLYIVVPFAPNVIIADILCAVIYIFNVFMFPLLMTCLQNTVKDARSTIASLANSVMYLAETFAGAIGCYLFNTFPGFFGIAVFSAIMIILALLLGNRSIQD</sequence>
<dbReference type="InterPro" id="IPR036259">
    <property type="entry name" value="MFS_trans_sf"/>
</dbReference>
<dbReference type="InterPro" id="IPR011701">
    <property type="entry name" value="MFS"/>
</dbReference>
<proteinExistence type="predicted"/>
<reference evidence="10" key="1">
    <citation type="submission" date="2023-06" db="EMBL/GenBank/DDBJ databases">
        <title>Identification and characterization of horizontal gene transfer across gut microbiota members of farm animals based on homology search.</title>
        <authorList>
            <person name="Zeman M."/>
            <person name="Kubasova T."/>
            <person name="Jahodarova E."/>
            <person name="Nykrynova M."/>
            <person name="Rychlik I."/>
        </authorList>
    </citation>
    <scope>NUCLEOTIDE SEQUENCE [LARGE SCALE GENOMIC DNA]</scope>
    <source>
        <strain evidence="10">161_Gplus</strain>
    </source>
</reference>
<keyword evidence="2" id="KW-0813">Transport</keyword>
<feature type="transmembrane region" description="Helical" evidence="7">
    <location>
        <begin position="185"/>
        <end position="206"/>
    </location>
</feature>
<name>A0ABT7UVF5_9LACO</name>
<evidence type="ECO:0000259" key="8">
    <source>
        <dbReference type="PROSITE" id="PS50850"/>
    </source>
</evidence>
<keyword evidence="6 7" id="KW-0472">Membrane</keyword>
<feature type="transmembrane region" description="Helical" evidence="7">
    <location>
        <begin position="47"/>
        <end position="66"/>
    </location>
</feature>
<evidence type="ECO:0000256" key="2">
    <source>
        <dbReference type="ARBA" id="ARBA00022448"/>
    </source>
</evidence>
<feature type="transmembrane region" description="Helical" evidence="7">
    <location>
        <begin position="304"/>
        <end position="327"/>
    </location>
</feature>
<dbReference type="PANTHER" id="PTHR43124">
    <property type="entry name" value="PURINE EFFLUX PUMP PBUE"/>
    <property type="match status" value="1"/>
</dbReference>
<evidence type="ECO:0000313" key="9">
    <source>
        <dbReference type="EMBL" id="MDM8265686.1"/>
    </source>
</evidence>
<feature type="transmembrane region" description="Helical" evidence="7">
    <location>
        <begin position="247"/>
        <end position="265"/>
    </location>
</feature>
<feature type="transmembrane region" description="Helical" evidence="7">
    <location>
        <begin position="271"/>
        <end position="292"/>
    </location>
</feature>
<comment type="caution">
    <text evidence="9">The sequence shown here is derived from an EMBL/GenBank/DDBJ whole genome shotgun (WGS) entry which is preliminary data.</text>
</comment>
<comment type="subcellular location">
    <subcellularLocation>
        <location evidence="1">Cell membrane</location>
        <topology evidence="1">Multi-pass membrane protein</topology>
    </subcellularLocation>
</comment>
<feature type="domain" description="Major facilitator superfamily (MFS) profile" evidence="8">
    <location>
        <begin position="1"/>
        <end position="355"/>
    </location>
</feature>
<gene>
    <name evidence="9" type="ORF">QUW44_00655</name>
</gene>
<dbReference type="RefSeq" id="WP_289585618.1">
    <property type="nucleotide sequence ID" value="NZ_JAUDDW010000001.1"/>
</dbReference>
<keyword evidence="10" id="KW-1185">Reference proteome</keyword>
<feature type="transmembrane region" description="Helical" evidence="7">
    <location>
        <begin position="212"/>
        <end position="235"/>
    </location>
</feature>
<evidence type="ECO:0000313" key="10">
    <source>
        <dbReference type="Proteomes" id="UP001529343"/>
    </source>
</evidence>
<keyword evidence="4 7" id="KW-0812">Transmembrane</keyword>
<evidence type="ECO:0000256" key="3">
    <source>
        <dbReference type="ARBA" id="ARBA00022475"/>
    </source>
</evidence>
<evidence type="ECO:0000256" key="5">
    <source>
        <dbReference type="ARBA" id="ARBA00022989"/>
    </source>
</evidence>
<feature type="transmembrane region" description="Helical" evidence="7">
    <location>
        <begin position="72"/>
        <end position="93"/>
    </location>
</feature>
<accession>A0ABT7UVF5</accession>
<dbReference type="InterPro" id="IPR050189">
    <property type="entry name" value="MFS_Efflux_Transporters"/>
</dbReference>
<feature type="transmembrane region" description="Helical" evidence="7">
    <location>
        <begin position="333"/>
        <end position="351"/>
    </location>
</feature>
<dbReference type="PROSITE" id="PS50850">
    <property type="entry name" value="MFS"/>
    <property type="match status" value="1"/>
</dbReference>
<dbReference type="SUPFAM" id="SSF103473">
    <property type="entry name" value="MFS general substrate transporter"/>
    <property type="match status" value="1"/>
</dbReference>
<keyword evidence="5 7" id="KW-1133">Transmembrane helix</keyword>
<evidence type="ECO:0000256" key="4">
    <source>
        <dbReference type="ARBA" id="ARBA00022692"/>
    </source>
</evidence>
<organism evidence="9 10">
    <name type="scientific">Limosilactobacillus pontis</name>
    <dbReference type="NCBI Taxonomy" id="35787"/>
    <lineage>
        <taxon>Bacteria</taxon>
        <taxon>Bacillati</taxon>
        <taxon>Bacillota</taxon>
        <taxon>Bacilli</taxon>
        <taxon>Lactobacillales</taxon>
        <taxon>Lactobacillaceae</taxon>
        <taxon>Limosilactobacillus</taxon>
    </lineage>
</organism>
<evidence type="ECO:0000256" key="6">
    <source>
        <dbReference type="ARBA" id="ARBA00023136"/>
    </source>
</evidence>
<dbReference type="PANTHER" id="PTHR43124:SF3">
    <property type="entry name" value="CHLORAMPHENICOL EFFLUX PUMP RV0191"/>
    <property type="match status" value="1"/>
</dbReference>
<dbReference type="EMBL" id="JAUDDW010000001">
    <property type="protein sequence ID" value="MDM8265686.1"/>
    <property type="molecule type" value="Genomic_DNA"/>
</dbReference>
<dbReference type="Proteomes" id="UP001529343">
    <property type="component" value="Unassembled WGS sequence"/>
</dbReference>
<protein>
    <submittedName>
        <fullName evidence="9">MFS transporter</fullName>
    </submittedName>
</protein>
<dbReference type="InterPro" id="IPR020846">
    <property type="entry name" value="MFS_dom"/>
</dbReference>
<dbReference type="Gene3D" id="1.20.1250.20">
    <property type="entry name" value="MFS general substrate transporter like domains"/>
    <property type="match status" value="1"/>
</dbReference>
<evidence type="ECO:0000256" key="1">
    <source>
        <dbReference type="ARBA" id="ARBA00004651"/>
    </source>
</evidence>
<feature type="transmembrane region" description="Helical" evidence="7">
    <location>
        <begin position="134"/>
        <end position="154"/>
    </location>
</feature>
<dbReference type="CDD" id="cd17324">
    <property type="entry name" value="MFS_NepI_like"/>
    <property type="match status" value="1"/>
</dbReference>